<reference evidence="1 2" key="1">
    <citation type="submission" date="2018-11" db="EMBL/GenBank/DDBJ databases">
        <title>Complete genome sequence of Paenibacillus baekrokdamisoli strain KCTC 33723.</title>
        <authorList>
            <person name="Kang S.W."/>
            <person name="Lee K.C."/>
            <person name="Kim K.K."/>
            <person name="Kim J.S."/>
            <person name="Kim D.S."/>
            <person name="Ko S.H."/>
            <person name="Yang S.H."/>
            <person name="Lee J.S."/>
        </authorList>
    </citation>
    <scope>NUCLEOTIDE SEQUENCE [LARGE SCALE GENOMIC DNA]</scope>
    <source>
        <strain evidence="1 2">KCTC 33723</strain>
    </source>
</reference>
<accession>A0A3G9J1B3</accession>
<sequence>MWPKTVDWKNLRFGVEIEFIDGNPEHVELLPGWVMSLDERQIDETGAESGSELKPPPIRWDDREQIRVMLKRLEAQGATVNWSCGLHVHIGLEPWGQDIVLPLLDAALLYQQALQALLQTSEHRLIFCPPVTPVMRQGYTSNPSPSAVRHLGRPQSHRCGINTAAWFDVGTVEIRYGNGSLNIDEILNTIELCLRFVSAIGAGSKLADDDPHTMAVELGAPTKGYPAPISTPRWYNERTWLEEALIPVLAPFAANLVEGGEIHHILPVADGILVAIEQPGGAMCKYVFAPPSAGWELKREHVE</sequence>
<dbReference type="RefSeq" id="WP_164523028.1">
    <property type="nucleotide sequence ID" value="NZ_AP019308.1"/>
</dbReference>
<evidence type="ECO:0000313" key="2">
    <source>
        <dbReference type="Proteomes" id="UP000275368"/>
    </source>
</evidence>
<dbReference type="InterPro" id="IPR022025">
    <property type="entry name" value="Amidoligase_2"/>
</dbReference>
<evidence type="ECO:0000313" key="1">
    <source>
        <dbReference type="EMBL" id="BBH24342.1"/>
    </source>
</evidence>
<dbReference type="AlphaFoldDB" id="A0A3G9J1B3"/>
<dbReference type="Pfam" id="PF12224">
    <property type="entry name" value="Amidoligase_2"/>
    <property type="match status" value="1"/>
</dbReference>
<dbReference type="Proteomes" id="UP000275368">
    <property type="component" value="Chromosome"/>
</dbReference>
<proteinExistence type="predicted"/>
<name>A0A3G9J1B3_9BACL</name>
<organism evidence="1 2">
    <name type="scientific">Paenibacillus baekrokdamisoli</name>
    <dbReference type="NCBI Taxonomy" id="1712516"/>
    <lineage>
        <taxon>Bacteria</taxon>
        <taxon>Bacillati</taxon>
        <taxon>Bacillota</taxon>
        <taxon>Bacilli</taxon>
        <taxon>Bacillales</taxon>
        <taxon>Paenibacillaceae</taxon>
        <taxon>Paenibacillus</taxon>
    </lineage>
</organism>
<keyword evidence="2" id="KW-1185">Reference proteome</keyword>
<protein>
    <submittedName>
        <fullName evidence="1">Uncharacterized protein</fullName>
    </submittedName>
</protein>
<gene>
    <name evidence="1" type="ORF">Back11_56870</name>
</gene>
<dbReference type="KEGG" id="pbk:Back11_56870"/>
<dbReference type="EMBL" id="AP019308">
    <property type="protein sequence ID" value="BBH24342.1"/>
    <property type="molecule type" value="Genomic_DNA"/>
</dbReference>